<dbReference type="CDD" id="cd00156">
    <property type="entry name" value="REC"/>
    <property type="match status" value="1"/>
</dbReference>
<keyword evidence="1 3" id="KW-0597">Phosphoprotein</keyword>
<feature type="domain" description="Response regulatory" evidence="5">
    <location>
        <begin position="146"/>
        <end position="262"/>
    </location>
</feature>
<feature type="transmembrane region" description="Helical" evidence="4">
    <location>
        <begin position="20"/>
        <end position="41"/>
    </location>
</feature>
<proteinExistence type="predicted"/>
<accession>A0A1Y4JQX0</accession>
<dbReference type="AlphaFoldDB" id="A0A1Y4JQX0"/>
<dbReference type="InterPro" id="IPR050595">
    <property type="entry name" value="Bact_response_regulator"/>
</dbReference>
<dbReference type="PROSITE" id="PS50110">
    <property type="entry name" value="RESPONSE_REGULATORY"/>
    <property type="match status" value="1"/>
</dbReference>
<reference evidence="7" key="1">
    <citation type="submission" date="2017-04" db="EMBL/GenBank/DDBJ databases">
        <title>Function of individual gut microbiota members based on whole genome sequencing of pure cultures obtained from chicken caecum.</title>
        <authorList>
            <person name="Medvecky M."/>
            <person name="Cejkova D."/>
            <person name="Polansky O."/>
            <person name="Karasova D."/>
            <person name="Kubasova T."/>
            <person name="Cizek A."/>
            <person name="Rychlik I."/>
        </authorList>
    </citation>
    <scope>NUCLEOTIDE SEQUENCE [LARGE SCALE GENOMIC DNA]</scope>
    <source>
        <strain evidence="7">An189</strain>
    </source>
</reference>
<keyword evidence="4" id="KW-0472">Membrane</keyword>
<protein>
    <submittedName>
        <fullName evidence="6">Response regulator</fullName>
    </submittedName>
</protein>
<feature type="transmembrane region" description="Helical" evidence="4">
    <location>
        <begin position="47"/>
        <end position="70"/>
    </location>
</feature>
<comment type="caution">
    <text evidence="6">The sequence shown here is derived from an EMBL/GenBank/DDBJ whole genome shotgun (WGS) entry which is preliminary data.</text>
</comment>
<organism evidence="6 7">
    <name type="scientific">Bacteroides clarus</name>
    <dbReference type="NCBI Taxonomy" id="626929"/>
    <lineage>
        <taxon>Bacteria</taxon>
        <taxon>Pseudomonadati</taxon>
        <taxon>Bacteroidota</taxon>
        <taxon>Bacteroidia</taxon>
        <taxon>Bacteroidales</taxon>
        <taxon>Bacteroidaceae</taxon>
        <taxon>Bacteroides</taxon>
    </lineage>
</organism>
<dbReference type="InterPro" id="IPR001789">
    <property type="entry name" value="Sig_transdc_resp-reg_receiver"/>
</dbReference>
<evidence type="ECO:0000256" key="2">
    <source>
        <dbReference type="ARBA" id="ARBA00023012"/>
    </source>
</evidence>
<evidence type="ECO:0000313" key="6">
    <source>
        <dbReference type="EMBL" id="OUP34888.1"/>
    </source>
</evidence>
<dbReference type="SUPFAM" id="SSF52172">
    <property type="entry name" value="CheY-like"/>
    <property type="match status" value="1"/>
</dbReference>
<dbReference type="Pfam" id="PF00072">
    <property type="entry name" value="Response_reg"/>
    <property type="match status" value="1"/>
</dbReference>
<feature type="modified residue" description="4-aspartylphosphate" evidence="3">
    <location>
        <position position="195"/>
    </location>
</feature>
<dbReference type="PANTHER" id="PTHR44591:SF14">
    <property type="entry name" value="PROTEIN PILG"/>
    <property type="match status" value="1"/>
</dbReference>
<dbReference type="InterPro" id="IPR011006">
    <property type="entry name" value="CheY-like_superfamily"/>
</dbReference>
<sequence>MNTKFNDFQTSALGFTKSPLGIIALFIVLIYGFATLAATFGDNFKDSIVLLVYFLILFPVIVFVGFLWLVSKHHDKIYGPSDFKNEDNFFKMRMSSVASLAVASAKQFEKTQKDGDIQEQLDSIIETVSKTSSNKEQNSTNEWNNRILWVDDRPENNVYERHAFEAQGLSFSLALSTKEALEILKNNKYAVIISDMKRKESDKEGYILLDEIRKMKNEIPFFIYTNSNSPTQKELAKEKGAQGSTNNAQELFEMVMRTINRL</sequence>
<dbReference type="RefSeq" id="WP_087412500.1">
    <property type="nucleotide sequence ID" value="NZ_CALIXP010000040.1"/>
</dbReference>
<dbReference type="Proteomes" id="UP000196587">
    <property type="component" value="Unassembled WGS sequence"/>
</dbReference>
<evidence type="ECO:0000256" key="1">
    <source>
        <dbReference type="ARBA" id="ARBA00022553"/>
    </source>
</evidence>
<keyword evidence="4" id="KW-0812">Transmembrane</keyword>
<name>A0A1Y4JQX0_9BACE</name>
<keyword evidence="2" id="KW-0902">Two-component regulatory system</keyword>
<evidence type="ECO:0000256" key="4">
    <source>
        <dbReference type="SAM" id="Phobius"/>
    </source>
</evidence>
<evidence type="ECO:0000256" key="3">
    <source>
        <dbReference type="PROSITE-ProRule" id="PRU00169"/>
    </source>
</evidence>
<evidence type="ECO:0000313" key="7">
    <source>
        <dbReference type="Proteomes" id="UP000196587"/>
    </source>
</evidence>
<dbReference type="PANTHER" id="PTHR44591">
    <property type="entry name" value="STRESS RESPONSE REGULATOR PROTEIN 1"/>
    <property type="match status" value="1"/>
</dbReference>
<dbReference type="Gene3D" id="3.40.50.2300">
    <property type="match status" value="1"/>
</dbReference>
<evidence type="ECO:0000259" key="5">
    <source>
        <dbReference type="PROSITE" id="PS50110"/>
    </source>
</evidence>
<keyword evidence="4" id="KW-1133">Transmembrane helix</keyword>
<dbReference type="GO" id="GO:0000160">
    <property type="term" value="P:phosphorelay signal transduction system"/>
    <property type="evidence" value="ECO:0007669"/>
    <property type="project" value="UniProtKB-KW"/>
</dbReference>
<dbReference type="EMBL" id="NFKE01000004">
    <property type="protein sequence ID" value="OUP34888.1"/>
    <property type="molecule type" value="Genomic_DNA"/>
</dbReference>
<gene>
    <name evidence="6" type="ORF">B5F24_06880</name>
</gene>